<evidence type="ECO:0000313" key="3">
    <source>
        <dbReference type="Proteomes" id="UP000482960"/>
    </source>
</evidence>
<reference evidence="2 3" key="1">
    <citation type="submission" date="2020-03" db="EMBL/GenBank/DDBJ databases">
        <title>Whole genome shotgun sequence of Phytohabitans rumicis NBRC 108638.</title>
        <authorList>
            <person name="Komaki H."/>
            <person name="Tamura T."/>
        </authorList>
    </citation>
    <scope>NUCLEOTIDE SEQUENCE [LARGE SCALE GENOMIC DNA]</scope>
    <source>
        <strain evidence="2 3">NBRC 108638</strain>
    </source>
</reference>
<comment type="caution">
    <text evidence="2">The sequence shown here is derived from an EMBL/GenBank/DDBJ whole genome shotgun (WGS) entry which is preliminary data.</text>
</comment>
<accession>A0A6V8L3W9</accession>
<feature type="region of interest" description="Disordered" evidence="1">
    <location>
        <begin position="1"/>
        <end position="43"/>
    </location>
</feature>
<gene>
    <name evidence="2" type="ORF">Prum_024090</name>
</gene>
<organism evidence="2 3">
    <name type="scientific">Phytohabitans rumicis</name>
    <dbReference type="NCBI Taxonomy" id="1076125"/>
    <lineage>
        <taxon>Bacteria</taxon>
        <taxon>Bacillati</taxon>
        <taxon>Actinomycetota</taxon>
        <taxon>Actinomycetes</taxon>
        <taxon>Micromonosporales</taxon>
        <taxon>Micromonosporaceae</taxon>
    </lineage>
</organism>
<name>A0A6V8L3W9_9ACTN</name>
<feature type="compositionally biased region" description="Polar residues" evidence="1">
    <location>
        <begin position="1"/>
        <end position="12"/>
    </location>
</feature>
<reference evidence="2 3" key="2">
    <citation type="submission" date="2020-03" db="EMBL/GenBank/DDBJ databases">
        <authorList>
            <person name="Ichikawa N."/>
            <person name="Kimura A."/>
            <person name="Kitahashi Y."/>
            <person name="Uohara A."/>
        </authorList>
    </citation>
    <scope>NUCLEOTIDE SEQUENCE [LARGE SCALE GENOMIC DNA]</scope>
    <source>
        <strain evidence="2 3">NBRC 108638</strain>
    </source>
</reference>
<dbReference type="EMBL" id="BLPG01000001">
    <property type="protein sequence ID" value="GFJ88767.1"/>
    <property type="molecule type" value="Genomic_DNA"/>
</dbReference>
<feature type="compositionally biased region" description="Basic residues" evidence="1">
    <location>
        <begin position="14"/>
        <end position="25"/>
    </location>
</feature>
<keyword evidence="3" id="KW-1185">Reference proteome</keyword>
<sequence>MRGRDSQATSRPYGSHRRYVRRMSARRPPARDGIQPATAGAALPPALRTLPGATEAELHARIERYLSWAGLVWGPAPILPTGPASPGFRCG</sequence>
<dbReference type="Proteomes" id="UP000482960">
    <property type="component" value="Unassembled WGS sequence"/>
</dbReference>
<protein>
    <submittedName>
        <fullName evidence="2">Uncharacterized protein</fullName>
    </submittedName>
</protein>
<proteinExistence type="predicted"/>
<evidence type="ECO:0000256" key="1">
    <source>
        <dbReference type="SAM" id="MobiDB-lite"/>
    </source>
</evidence>
<evidence type="ECO:0000313" key="2">
    <source>
        <dbReference type="EMBL" id="GFJ88767.1"/>
    </source>
</evidence>
<dbReference type="AlphaFoldDB" id="A0A6V8L3W9"/>